<dbReference type="InterPro" id="IPR001647">
    <property type="entry name" value="HTH_TetR"/>
</dbReference>
<evidence type="ECO:0000256" key="4">
    <source>
        <dbReference type="PROSITE-ProRule" id="PRU00335"/>
    </source>
</evidence>
<dbReference type="EMBL" id="MAJD01000001">
    <property type="protein sequence ID" value="OBX36710.1"/>
    <property type="molecule type" value="Genomic_DNA"/>
</dbReference>
<dbReference type="AlphaFoldDB" id="A0A1B8P3B1"/>
<dbReference type="PANTHER" id="PTHR47506:SF1">
    <property type="entry name" value="HTH-TYPE TRANSCRIPTIONAL REGULATOR YJDC"/>
    <property type="match status" value="1"/>
</dbReference>
<dbReference type="SUPFAM" id="SSF48498">
    <property type="entry name" value="Tetracyclin repressor-like, C-terminal domain"/>
    <property type="match status" value="1"/>
</dbReference>
<dbReference type="PROSITE" id="PS01081">
    <property type="entry name" value="HTH_TETR_1"/>
    <property type="match status" value="1"/>
</dbReference>
<feature type="DNA-binding region" description="H-T-H motif" evidence="4">
    <location>
        <begin position="32"/>
        <end position="51"/>
    </location>
</feature>
<dbReference type="Proteomes" id="UP000092504">
    <property type="component" value="Unassembled WGS sequence"/>
</dbReference>
<dbReference type="GO" id="GO:0003677">
    <property type="term" value="F:DNA binding"/>
    <property type="evidence" value="ECO:0007669"/>
    <property type="project" value="UniProtKB-UniRule"/>
</dbReference>
<dbReference type="PANTHER" id="PTHR47506">
    <property type="entry name" value="TRANSCRIPTIONAL REGULATORY PROTEIN"/>
    <property type="match status" value="1"/>
</dbReference>
<name>A0A1B8P3B1_HALEL</name>
<organism evidence="6 7">
    <name type="scientific">Halomonas elongata</name>
    <dbReference type="NCBI Taxonomy" id="2746"/>
    <lineage>
        <taxon>Bacteria</taxon>
        <taxon>Pseudomonadati</taxon>
        <taxon>Pseudomonadota</taxon>
        <taxon>Gammaproteobacteria</taxon>
        <taxon>Oceanospirillales</taxon>
        <taxon>Halomonadaceae</taxon>
        <taxon>Halomonas</taxon>
    </lineage>
</organism>
<evidence type="ECO:0000313" key="7">
    <source>
        <dbReference type="Proteomes" id="UP000092504"/>
    </source>
</evidence>
<evidence type="ECO:0000256" key="1">
    <source>
        <dbReference type="ARBA" id="ARBA00023015"/>
    </source>
</evidence>
<dbReference type="Gene3D" id="1.10.10.60">
    <property type="entry name" value="Homeodomain-like"/>
    <property type="match status" value="1"/>
</dbReference>
<evidence type="ECO:0000259" key="5">
    <source>
        <dbReference type="PROSITE" id="PS50977"/>
    </source>
</evidence>
<comment type="caution">
    <text evidence="6">The sequence shown here is derived from an EMBL/GenBank/DDBJ whole genome shotgun (WGS) entry which is preliminary data.</text>
</comment>
<evidence type="ECO:0000313" key="6">
    <source>
        <dbReference type="EMBL" id="OBX36710.1"/>
    </source>
</evidence>
<evidence type="ECO:0000256" key="2">
    <source>
        <dbReference type="ARBA" id="ARBA00023125"/>
    </source>
</evidence>
<keyword evidence="1" id="KW-0805">Transcription regulation</keyword>
<feature type="domain" description="HTH tetR-type" evidence="5">
    <location>
        <begin position="9"/>
        <end position="69"/>
    </location>
</feature>
<evidence type="ECO:0000256" key="3">
    <source>
        <dbReference type="ARBA" id="ARBA00023163"/>
    </source>
</evidence>
<dbReference type="InterPro" id="IPR009057">
    <property type="entry name" value="Homeodomain-like_sf"/>
</dbReference>
<dbReference type="InterPro" id="IPR023772">
    <property type="entry name" value="DNA-bd_HTH_TetR-type_CS"/>
</dbReference>
<dbReference type="SUPFAM" id="SSF46689">
    <property type="entry name" value="Homeodomain-like"/>
    <property type="match status" value="1"/>
</dbReference>
<accession>A0A1B8P3B1</accession>
<keyword evidence="3" id="KW-0804">Transcription</keyword>
<proteinExistence type="predicted"/>
<dbReference type="PROSITE" id="PS50977">
    <property type="entry name" value="HTH_TETR_2"/>
    <property type="match status" value="1"/>
</dbReference>
<dbReference type="Pfam" id="PF16925">
    <property type="entry name" value="TetR_C_13"/>
    <property type="match status" value="1"/>
</dbReference>
<keyword evidence="2 4" id="KW-0238">DNA-binding</keyword>
<reference evidence="6 7" key="1">
    <citation type="submission" date="2016-06" db="EMBL/GenBank/DDBJ databases">
        <title>Genome sequence of halotolerant plant growth promoting strain of Halomonas elongata HEK1 isolated from salterns of Rann of Kutch, Gujarat, India.</title>
        <authorList>
            <person name="Gaba S."/>
            <person name="Singh R.N."/>
            <person name="Abrol S."/>
            <person name="Kaushik R."/>
            <person name="Saxena A.K."/>
        </authorList>
    </citation>
    <scope>NUCLEOTIDE SEQUENCE [LARGE SCALE GENOMIC DNA]</scope>
    <source>
        <strain evidence="6 7">HEK1</strain>
    </source>
</reference>
<sequence length="202" mass="22049">MATRGRPRGFDREAALARAMEVFWERGFDNASLGELTRAMGINSPSLYAAFGSKEALFQEAMALYVKTAGGGIWDPVDSLATARDAIAHVLYATARAFTCQERSRGCMIVLASPQARGSNPSISDELEQHRRGNRDCLEQRLRRAVDEGELPDGTDCHTIATFYSTVQHGMSIQARDGASREELLGVADCAMSAWDNLTRAS</sequence>
<dbReference type="InterPro" id="IPR011075">
    <property type="entry name" value="TetR_C"/>
</dbReference>
<dbReference type="PRINTS" id="PR00455">
    <property type="entry name" value="HTHTETR"/>
</dbReference>
<protein>
    <submittedName>
        <fullName evidence="6">HTH-type transcriptional repressor ComR</fullName>
    </submittedName>
</protein>
<dbReference type="Pfam" id="PF00440">
    <property type="entry name" value="TetR_N"/>
    <property type="match status" value="1"/>
</dbReference>
<dbReference type="InterPro" id="IPR036271">
    <property type="entry name" value="Tet_transcr_reg_TetR-rel_C_sf"/>
</dbReference>
<dbReference type="PATRIC" id="fig|2746.7.peg.1089"/>
<dbReference type="Gene3D" id="1.10.357.10">
    <property type="entry name" value="Tetracycline Repressor, domain 2"/>
    <property type="match status" value="1"/>
</dbReference>
<gene>
    <name evidence="6" type="primary">comR</name>
    <name evidence="6" type="ORF">A8U91_01057</name>
</gene>